<keyword evidence="4 8" id="KW-1133">Transmembrane helix</keyword>
<feature type="transmembrane region" description="Helical" evidence="8">
    <location>
        <begin position="334"/>
        <end position="354"/>
    </location>
</feature>
<comment type="caution">
    <text evidence="11">The sequence shown here is derived from an EMBL/GenBank/DDBJ whole genome shotgun (WGS) entry which is preliminary data.</text>
</comment>
<evidence type="ECO:0000256" key="8">
    <source>
        <dbReference type="SAM" id="Phobius"/>
    </source>
</evidence>
<feature type="region of interest" description="Disordered" evidence="7">
    <location>
        <begin position="1"/>
        <end position="66"/>
    </location>
</feature>
<dbReference type="Gene3D" id="1.20.1510.10">
    <property type="entry name" value="Cation efflux protein transmembrane domain"/>
    <property type="match status" value="1"/>
</dbReference>
<feature type="transmembrane region" description="Helical" evidence="8">
    <location>
        <begin position="187"/>
        <end position="208"/>
    </location>
</feature>
<keyword evidence="3 8" id="KW-0812">Transmembrane</keyword>
<feature type="transmembrane region" description="Helical" evidence="8">
    <location>
        <begin position="290"/>
        <end position="314"/>
    </location>
</feature>
<protein>
    <recommendedName>
        <fullName evidence="13">Cation diffusion facilitator 1</fullName>
    </recommendedName>
</protein>
<dbReference type="InterPro" id="IPR027469">
    <property type="entry name" value="Cation_efflux_TMD_sf"/>
</dbReference>
<dbReference type="Gene3D" id="3.30.70.1350">
    <property type="entry name" value="Cation efflux protein, cytoplasmic domain"/>
    <property type="match status" value="1"/>
</dbReference>
<keyword evidence="2" id="KW-0813">Transport</keyword>
<feature type="transmembrane region" description="Helical" evidence="8">
    <location>
        <begin position="256"/>
        <end position="278"/>
    </location>
</feature>
<keyword evidence="5 8" id="KW-0472">Membrane</keyword>
<evidence type="ECO:0000313" key="11">
    <source>
        <dbReference type="EMBL" id="KAG7289045.1"/>
    </source>
</evidence>
<keyword evidence="12" id="KW-1185">Reference proteome</keyword>
<dbReference type="InterPro" id="IPR050291">
    <property type="entry name" value="CDF_Transporter"/>
</dbReference>
<dbReference type="InterPro" id="IPR027470">
    <property type="entry name" value="Cation_efflux_CTD"/>
</dbReference>
<evidence type="ECO:0000259" key="9">
    <source>
        <dbReference type="Pfam" id="PF01545"/>
    </source>
</evidence>
<dbReference type="InterPro" id="IPR036837">
    <property type="entry name" value="Cation_efflux_CTD_sf"/>
</dbReference>
<evidence type="ECO:0000313" key="12">
    <source>
        <dbReference type="Proteomes" id="UP001197093"/>
    </source>
</evidence>
<feature type="coiled-coil region" evidence="6">
    <location>
        <begin position="153"/>
        <end position="180"/>
    </location>
</feature>
<dbReference type="PANTHER" id="PTHR43840">
    <property type="entry name" value="MITOCHONDRIAL METAL TRANSPORTER 1-RELATED"/>
    <property type="match status" value="1"/>
</dbReference>
<dbReference type="GO" id="GO:0098771">
    <property type="term" value="P:inorganic ion homeostasis"/>
    <property type="evidence" value="ECO:0007669"/>
    <property type="project" value="UniProtKB-ARBA"/>
</dbReference>
<dbReference type="SUPFAM" id="SSF160240">
    <property type="entry name" value="Cation efflux protein cytoplasmic domain-like"/>
    <property type="match status" value="1"/>
</dbReference>
<dbReference type="Pfam" id="PF16916">
    <property type="entry name" value="ZT_dimer"/>
    <property type="match status" value="1"/>
</dbReference>
<dbReference type="FunFam" id="3.30.70.1350:FF:000003">
    <property type="entry name" value="Cation diffusion facilitator 1"/>
    <property type="match status" value="1"/>
</dbReference>
<dbReference type="NCBIfam" id="TIGR01297">
    <property type="entry name" value="CDF"/>
    <property type="match status" value="1"/>
</dbReference>
<dbReference type="Proteomes" id="UP001197093">
    <property type="component" value="Unassembled WGS sequence"/>
</dbReference>
<evidence type="ECO:0000256" key="1">
    <source>
        <dbReference type="ARBA" id="ARBA00004141"/>
    </source>
</evidence>
<feature type="domain" description="Cation efflux protein cytoplasmic" evidence="10">
    <location>
        <begin position="403"/>
        <end position="462"/>
    </location>
</feature>
<evidence type="ECO:0008006" key="13">
    <source>
        <dbReference type="Google" id="ProtNLM"/>
    </source>
</evidence>
<dbReference type="GO" id="GO:0016020">
    <property type="term" value="C:membrane"/>
    <property type="evidence" value="ECO:0007669"/>
    <property type="project" value="UniProtKB-SubCell"/>
</dbReference>
<dbReference type="GO" id="GO:0030003">
    <property type="term" value="P:intracellular monoatomic cation homeostasis"/>
    <property type="evidence" value="ECO:0007669"/>
    <property type="project" value="UniProtKB-ARBA"/>
</dbReference>
<comment type="subcellular location">
    <subcellularLocation>
        <location evidence="1">Membrane</location>
        <topology evidence="1">Multi-pass membrane protein</topology>
    </subcellularLocation>
</comment>
<dbReference type="PANTHER" id="PTHR43840:SF12">
    <property type="entry name" value="CATION DIFFUSION FACILITATOR 1 (AFU_ORTHOLOGUE AFUA_1G14440)"/>
    <property type="match status" value="1"/>
</dbReference>
<proteinExistence type="predicted"/>
<evidence type="ECO:0000259" key="10">
    <source>
        <dbReference type="Pfam" id="PF16916"/>
    </source>
</evidence>
<feature type="compositionally biased region" description="Polar residues" evidence="7">
    <location>
        <begin position="1"/>
        <end position="11"/>
    </location>
</feature>
<name>A0AAD4EX87_9PEZI</name>
<dbReference type="FunFam" id="1.20.1510.10:FF:000005">
    <property type="entry name" value="Putative Cation diffusion facilitator 1"/>
    <property type="match status" value="1"/>
</dbReference>
<sequence length="477" mass="52465">MDAPDLSNSISLHPHPFKTQSDSASRLARSPSPPASMSRGGASTAVEANDGGDDAAVSRHPTVTGDDVEIESQRAGRFPLVGAGNDPYGLSQRYKTASELAEIKANTSRKRDAVQQPSVATNRTAISTTSKLARYLKPFGRKATTARRLEGFYQAQNETIERLLKSVDEHRAEARQEQGDDHLKFKIAVWGSLVANVILTALQLYAAISSGSLSLFTTMADAIFDPLSNVTLILTNRAVSHVDPRRFPSGKARLETVGNIVFCFLMTAVSLIIIAFAARELAEHEGDLKLFHLPSIISVCVAFGTKLSLFLYTWSIKDKYSQVRILWQDHRNDLLVNGFGILTSVGGSKLAWWIDPAGAIFLSVVISSLWLRTAFTEFLLLVGVVAPVEIQQLITYVCVTHSAAIKQIDTVRAYHSGPRLIAEVDVVMDPEATLMETHDIAEELQIKLEQLPDVERAYVHVDYETTHKPEHGYKKDL</sequence>
<reference evidence="11" key="1">
    <citation type="submission" date="2023-02" db="EMBL/GenBank/DDBJ databases">
        <authorList>
            <person name="Palmer J.M."/>
        </authorList>
    </citation>
    <scope>NUCLEOTIDE SEQUENCE</scope>
    <source>
        <strain evidence="11">FW57</strain>
    </source>
</reference>
<dbReference type="AlphaFoldDB" id="A0AAD4EX87"/>
<dbReference type="SUPFAM" id="SSF161111">
    <property type="entry name" value="Cation efflux protein transmembrane domain-like"/>
    <property type="match status" value="1"/>
</dbReference>
<gene>
    <name evidence="11" type="ORF">NEMBOFW57_005407</name>
</gene>
<dbReference type="GO" id="GO:0008324">
    <property type="term" value="F:monoatomic cation transmembrane transporter activity"/>
    <property type="evidence" value="ECO:0007669"/>
    <property type="project" value="InterPro"/>
</dbReference>
<evidence type="ECO:0000256" key="7">
    <source>
        <dbReference type="SAM" id="MobiDB-lite"/>
    </source>
</evidence>
<evidence type="ECO:0000256" key="5">
    <source>
        <dbReference type="ARBA" id="ARBA00023136"/>
    </source>
</evidence>
<accession>A0AAD4EX87</accession>
<organism evidence="11 12">
    <name type="scientific">Staphylotrichum longicolle</name>
    <dbReference type="NCBI Taxonomy" id="669026"/>
    <lineage>
        <taxon>Eukaryota</taxon>
        <taxon>Fungi</taxon>
        <taxon>Dikarya</taxon>
        <taxon>Ascomycota</taxon>
        <taxon>Pezizomycotina</taxon>
        <taxon>Sordariomycetes</taxon>
        <taxon>Sordariomycetidae</taxon>
        <taxon>Sordariales</taxon>
        <taxon>Chaetomiaceae</taxon>
        <taxon>Staphylotrichum</taxon>
    </lineage>
</organism>
<dbReference type="EMBL" id="JAHCVI010000002">
    <property type="protein sequence ID" value="KAG7289045.1"/>
    <property type="molecule type" value="Genomic_DNA"/>
</dbReference>
<feature type="domain" description="Cation efflux protein transmembrane" evidence="9">
    <location>
        <begin position="192"/>
        <end position="381"/>
    </location>
</feature>
<dbReference type="InterPro" id="IPR058533">
    <property type="entry name" value="Cation_efflux_TM"/>
</dbReference>
<dbReference type="Pfam" id="PF01545">
    <property type="entry name" value="Cation_efflux"/>
    <property type="match status" value="1"/>
</dbReference>
<feature type="transmembrane region" description="Helical" evidence="8">
    <location>
        <begin position="360"/>
        <end position="386"/>
    </location>
</feature>
<evidence type="ECO:0000256" key="2">
    <source>
        <dbReference type="ARBA" id="ARBA00022448"/>
    </source>
</evidence>
<evidence type="ECO:0000256" key="3">
    <source>
        <dbReference type="ARBA" id="ARBA00022692"/>
    </source>
</evidence>
<keyword evidence="6" id="KW-0175">Coiled coil</keyword>
<dbReference type="InterPro" id="IPR002524">
    <property type="entry name" value="Cation_efflux"/>
</dbReference>
<evidence type="ECO:0000256" key="4">
    <source>
        <dbReference type="ARBA" id="ARBA00022989"/>
    </source>
</evidence>
<feature type="compositionally biased region" description="Low complexity" evidence="7">
    <location>
        <begin position="21"/>
        <end position="43"/>
    </location>
</feature>
<evidence type="ECO:0000256" key="6">
    <source>
        <dbReference type="SAM" id="Coils"/>
    </source>
</evidence>